<protein>
    <submittedName>
        <fullName evidence="2">Uncharacterized protein</fullName>
    </submittedName>
</protein>
<dbReference type="InParanoid" id="A0A1V9XET9"/>
<evidence type="ECO:0000313" key="3">
    <source>
        <dbReference type="Proteomes" id="UP000192247"/>
    </source>
</evidence>
<accession>A0A1V9XET9</accession>
<feature type="region of interest" description="Disordered" evidence="1">
    <location>
        <begin position="53"/>
        <end position="77"/>
    </location>
</feature>
<reference evidence="2 3" key="1">
    <citation type="journal article" date="2017" name="Gigascience">
        <title>Draft genome of the honey bee ectoparasitic mite, Tropilaelaps mercedesae, is shaped by the parasitic life history.</title>
        <authorList>
            <person name="Dong X."/>
            <person name="Armstrong S.D."/>
            <person name="Xia D."/>
            <person name="Makepeace B.L."/>
            <person name="Darby A.C."/>
            <person name="Kadowaki T."/>
        </authorList>
    </citation>
    <scope>NUCLEOTIDE SEQUENCE [LARGE SCALE GENOMIC DNA]</scope>
    <source>
        <strain evidence="2">Wuxi-XJTLU</strain>
    </source>
</reference>
<organism evidence="2 3">
    <name type="scientific">Tropilaelaps mercedesae</name>
    <dbReference type="NCBI Taxonomy" id="418985"/>
    <lineage>
        <taxon>Eukaryota</taxon>
        <taxon>Metazoa</taxon>
        <taxon>Ecdysozoa</taxon>
        <taxon>Arthropoda</taxon>
        <taxon>Chelicerata</taxon>
        <taxon>Arachnida</taxon>
        <taxon>Acari</taxon>
        <taxon>Parasitiformes</taxon>
        <taxon>Mesostigmata</taxon>
        <taxon>Gamasina</taxon>
        <taxon>Dermanyssoidea</taxon>
        <taxon>Laelapidae</taxon>
        <taxon>Tropilaelaps</taxon>
    </lineage>
</organism>
<dbReference type="EMBL" id="MNPL01013239">
    <property type="protein sequence ID" value="OQR71878.1"/>
    <property type="molecule type" value="Genomic_DNA"/>
</dbReference>
<evidence type="ECO:0000256" key="1">
    <source>
        <dbReference type="SAM" id="MobiDB-lite"/>
    </source>
</evidence>
<name>A0A1V9XET9_9ACAR</name>
<keyword evidence="3" id="KW-1185">Reference proteome</keyword>
<comment type="caution">
    <text evidence="2">The sequence shown here is derived from an EMBL/GenBank/DDBJ whole genome shotgun (WGS) entry which is preliminary data.</text>
</comment>
<proteinExistence type="predicted"/>
<dbReference type="AlphaFoldDB" id="A0A1V9XET9"/>
<dbReference type="Proteomes" id="UP000192247">
    <property type="component" value="Unassembled WGS sequence"/>
</dbReference>
<sequence length="103" mass="12135">MSTSVCPTFLGERYLNRYRYYVQSDRAEAFSILSPMDMDHVVLRQPIFSVPRPQEAPSKIMKPTETSTEKSQPSERNARWLAITRHLRRIMDAQNHPGMYDRF</sequence>
<evidence type="ECO:0000313" key="2">
    <source>
        <dbReference type="EMBL" id="OQR71878.1"/>
    </source>
</evidence>
<gene>
    <name evidence="2" type="ORF">BIW11_03885</name>
</gene>